<dbReference type="PANTHER" id="PTHR33428:SF14">
    <property type="entry name" value="CARBOXYLESTERASE TYPE B DOMAIN-CONTAINING PROTEIN"/>
    <property type="match status" value="1"/>
</dbReference>
<dbReference type="InterPro" id="IPR029058">
    <property type="entry name" value="AB_hydrolase_fold"/>
</dbReference>
<dbReference type="Gene3D" id="3.40.50.1820">
    <property type="entry name" value="alpha/beta hydrolase"/>
    <property type="match status" value="1"/>
</dbReference>
<dbReference type="Proteomes" id="UP000278587">
    <property type="component" value="Unassembled WGS sequence"/>
</dbReference>
<protein>
    <submittedName>
        <fullName evidence="1">Putative lipoprotein</fullName>
    </submittedName>
</protein>
<sequence>MKLSFRRTGIPGVAGLFAMTEKNTRFVARLVHYFCFEHSHLSGSGALEHDARHKRLMDCPDEFPDLQRLGLAMVRLCAVMLVCLLDSLIAVHAQADDAWSAGYHELSFPDPLDSQPVQAIAFYPSTGSDQWSTLHGYRVEASEDAPIAMGRFPLLLLSHGNTGTPLALHDLATSLARQGFVVVAVVHPGDNDRDHSRLGSLSNLYGRPLQISEAISTALLDPLLAPYLNARQVGVIGYSAGGETALILAGAQPDLQRLRQYCLERPTDRDACKTQGELVADRDDLHAQADPRVGALMLMAPLSLMFGRHTLGDVHVPVLMYAGDDDQLLAIDRNAEALARKLPQAPDYKLLAGAGHFVFMAPCSDEQRSTAPLLCNDPDGVDREDIHRTLSAEAVRFFSAALNSADTDHSGMQTAHHE</sequence>
<organism evidence="1 2">
    <name type="scientific">Pseudomonas caricapapayae</name>
    <dbReference type="NCBI Taxonomy" id="46678"/>
    <lineage>
        <taxon>Bacteria</taxon>
        <taxon>Pseudomonadati</taxon>
        <taxon>Pseudomonadota</taxon>
        <taxon>Gammaproteobacteria</taxon>
        <taxon>Pseudomonadales</taxon>
        <taxon>Pseudomonadaceae</taxon>
        <taxon>Pseudomonas</taxon>
    </lineage>
</organism>
<reference evidence="1 2" key="1">
    <citation type="submission" date="2018-08" db="EMBL/GenBank/DDBJ databases">
        <title>Recombination of ecologically and evolutionarily significant loci maintains genetic cohesion in the Pseudomonas syringae species complex.</title>
        <authorList>
            <person name="Dillon M."/>
            <person name="Thakur S."/>
            <person name="Almeida R.N.D."/>
            <person name="Weir B.S."/>
            <person name="Guttman D.S."/>
        </authorList>
    </citation>
    <scope>NUCLEOTIDE SEQUENCE [LARGE SCALE GENOMIC DNA]</scope>
    <source>
        <strain evidence="1 2">ICMP 4086</strain>
    </source>
</reference>
<dbReference type="EMBL" id="RBOC01000026">
    <property type="protein sequence ID" value="RMM14395.1"/>
    <property type="molecule type" value="Genomic_DNA"/>
</dbReference>
<name>A0A3M3BP51_9PSED</name>
<proteinExistence type="predicted"/>
<accession>A0A3M3BP51</accession>
<keyword evidence="1" id="KW-0449">Lipoprotein</keyword>
<dbReference type="PANTHER" id="PTHR33428">
    <property type="entry name" value="CHLOROPHYLLASE-2, CHLOROPLASTIC"/>
    <property type="match status" value="1"/>
</dbReference>
<dbReference type="AlphaFoldDB" id="A0A3M3BP51"/>
<dbReference type="SUPFAM" id="SSF53474">
    <property type="entry name" value="alpha/beta-Hydrolases"/>
    <property type="match status" value="1"/>
</dbReference>
<evidence type="ECO:0000313" key="2">
    <source>
        <dbReference type="Proteomes" id="UP000278587"/>
    </source>
</evidence>
<comment type="caution">
    <text evidence="1">The sequence shown here is derived from an EMBL/GenBank/DDBJ whole genome shotgun (WGS) entry which is preliminary data.</text>
</comment>
<gene>
    <name evidence="1" type="ORF">ALQ84_05351</name>
</gene>
<evidence type="ECO:0000313" key="1">
    <source>
        <dbReference type="EMBL" id="RMM14395.1"/>
    </source>
</evidence>